<dbReference type="InterPro" id="IPR003151">
    <property type="entry name" value="PIK-rel_kinase_FAT"/>
</dbReference>
<dbReference type="GO" id="GO:0000077">
    <property type="term" value="P:DNA damage checkpoint signaling"/>
    <property type="evidence" value="ECO:0007669"/>
    <property type="project" value="TreeGrafter"/>
</dbReference>
<dbReference type="Pfam" id="PF02259">
    <property type="entry name" value="FAT"/>
    <property type="match status" value="1"/>
</dbReference>
<keyword evidence="4" id="KW-0808">Transferase</keyword>
<evidence type="ECO:0000256" key="1">
    <source>
        <dbReference type="ARBA" id="ARBA00004123"/>
    </source>
</evidence>
<keyword evidence="6" id="KW-0227">DNA damage</keyword>
<dbReference type="GO" id="GO:0005634">
    <property type="term" value="C:nucleus"/>
    <property type="evidence" value="ECO:0007669"/>
    <property type="project" value="UniProtKB-SubCell"/>
</dbReference>
<keyword evidence="9" id="KW-0539">Nucleus</keyword>
<sequence length="444" mass="50715">MILTPFLTSKYILMTMTMATIEYPIFRPGKPYGNWMRSFNMDLLRKGQNAYADLIFEPLCRTIRVKDLAVAEFLMPYLVLHVIIGHRSSRKERDNVIGELVGILQHQPAEDAPYSEREDMKLYCEAVFRVLDYASRWLQEKIAKRKNDNDAPAIARVEDLLSTIPPVLISQRAMDCKEYPRALFHLEQHAQQLEVEKSDPRQKTFLLEQLQDIYTQIDEPDGLEGISAHLHVLDINQQILSHKKAGRYTAAQTWYEIKLAEEPDNIDVQVDLLNCLKQSGQHDVLLNYVEGMKTDPSTENKIVPYAVEAAWATRRWDSLSKYTSRFHGSPLEDFNVSVAKLFNTLQQRGASSDTFPQLLQSMRAKIASAMTHSATSSLQACHDLRLRCHVLTDLEIIAGAPPSEGEAHQEVLTMLNRRLEVLGAYVSDKQYLLGIRRAAMELSR</sequence>
<organism evidence="11 12">
    <name type="scientific">Colletotrichum higginsianum (strain IMI 349063)</name>
    <name type="common">Crucifer anthracnose fungus</name>
    <dbReference type="NCBI Taxonomy" id="759273"/>
    <lineage>
        <taxon>Eukaryota</taxon>
        <taxon>Fungi</taxon>
        <taxon>Dikarya</taxon>
        <taxon>Ascomycota</taxon>
        <taxon>Pezizomycotina</taxon>
        <taxon>Sordariomycetes</taxon>
        <taxon>Hypocreomycetidae</taxon>
        <taxon>Glomerellales</taxon>
        <taxon>Glomerellaceae</taxon>
        <taxon>Colletotrichum</taxon>
        <taxon>Colletotrichum destructivum species complex</taxon>
    </lineage>
</organism>
<dbReference type="VEuPathDB" id="FungiDB:CH63R_07584"/>
<dbReference type="GO" id="GO:0000723">
    <property type="term" value="P:telomere maintenance"/>
    <property type="evidence" value="ECO:0007669"/>
    <property type="project" value="TreeGrafter"/>
</dbReference>
<reference evidence="12" key="1">
    <citation type="journal article" date="2012" name="Nat. Genet.">
        <title>Lifestyle transitions in plant pathogenic Colletotrichum fungi deciphered by genome and transcriptome analyses.</title>
        <authorList>
            <person name="O'Connell R.J."/>
            <person name="Thon M.R."/>
            <person name="Hacquard S."/>
            <person name="Amyotte S.G."/>
            <person name="Kleemann J."/>
            <person name="Torres M.F."/>
            <person name="Damm U."/>
            <person name="Buiate E.A."/>
            <person name="Epstein L."/>
            <person name="Alkan N."/>
            <person name="Altmueller J."/>
            <person name="Alvarado-Balderrama L."/>
            <person name="Bauser C.A."/>
            <person name="Becker C."/>
            <person name="Birren B.W."/>
            <person name="Chen Z."/>
            <person name="Choi J."/>
            <person name="Crouch J.A."/>
            <person name="Duvick J.P."/>
            <person name="Farman M.A."/>
            <person name="Gan P."/>
            <person name="Heiman D."/>
            <person name="Henrissat B."/>
            <person name="Howard R.J."/>
            <person name="Kabbage M."/>
            <person name="Koch C."/>
            <person name="Kracher B."/>
            <person name="Kubo Y."/>
            <person name="Law A.D."/>
            <person name="Lebrun M.-H."/>
            <person name="Lee Y.-H."/>
            <person name="Miyara I."/>
            <person name="Moore N."/>
            <person name="Neumann U."/>
            <person name="Nordstroem K."/>
            <person name="Panaccione D.G."/>
            <person name="Panstruga R."/>
            <person name="Place M."/>
            <person name="Proctor R.H."/>
            <person name="Prusky D."/>
            <person name="Rech G."/>
            <person name="Reinhardt R."/>
            <person name="Rollins J.A."/>
            <person name="Rounsley S."/>
            <person name="Schardl C.L."/>
            <person name="Schwartz D.C."/>
            <person name="Shenoy N."/>
            <person name="Shirasu K."/>
            <person name="Sikhakolli U.R."/>
            <person name="Stueber K."/>
            <person name="Sukno S.A."/>
            <person name="Sweigard J.A."/>
            <person name="Takano Y."/>
            <person name="Takahara H."/>
            <person name="Trail F."/>
            <person name="van der Does H.C."/>
            <person name="Voll L.M."/>
            <person name="Will I."/>
            <person name="Young S."/>
            <person name="Zeng Q."/>
            <person name="Zhang J."/>
            <person name="Zhou S."/>
            <person name="Dickman M.B."/>
            <person name="Schulze-Lefert P."/>
            <person name="Ver Loren van Themaat E."/>
            <person name="Ma L.-J."/>
            <person name="Vaillancourt L.J."/>
        </authorList>
    </citation>
    <scope>NUCLEOTIDE SEQUENCE [LARGE SCALE GENOMIC DNA]</scope>
    <source>
        <strain evidence="12">IMI 349063</strain>
    </source>
</reference>
<feature type="domain" description="FAT" evidence="10">
    <location>
        <begin position="168"/>
        <end position="444"/>
    </location>
</feature>
<dbReference type="GO" id="GO:0005524">
    <property type="term" value="F:ATP binding"/>
    <property type="evidence" value="ECO:0007669"/>
    <property type="project" value="UniProtKB-KW"/>
</dbReference>
<dbReference type="InterPro" id="IPR050517">
    <property type="entry name" value="DDR_Repair_Kinase"/>
</dbReference>
<evidence type="ECO:0000256" key="8">
    <source>
        <dbReference type="ARBA" id="ARBA00022840"/>
    </source>
</evidence>
<feature type="non-terminal residue" evidence="11">
    <location>
        <position position="444"/>
    </location>
</feature>
<dbReference type="EC" id="2.7.11.1" evidence="2"/>
<evidence type="ECO:0000256" key="2">
    <source>
        <dbReference type="ARBA" id="ARBA00012513"/>
    </source>
</evidence>
<dbReference type="PANTHER" id="PTHR11139:SF125">
    <property type="entry name" value="SERINE_THREONINE-PROTEIN KINASE MEC1"/>
    <property type="match status" value="1"/>
</dbReference>
<keyword evidence="5" id="KW-0547">Nucleotide-binding</keyword>
<evidence type="ECO:0000259" key="10">
    <source>
        <dbReference type="PROSITE" id="PS51189"/>
    </source>
</evidence>
<dbReference type="PANTHER" id="PTHR11139">
    <property type="entry name" value="ATAXIA TELANGIECTASIA MUTATED ATM -RELATED"/>
    <property type="match status" value="1"/>
</dbReference>
<dbReference type="GO" id="GO:0006281">
    <property type="term" value="P:DNA repair"/>
    <property type="evidence" value="ECO:0007669"/>
    <property type="project" value="TreeGrafter"/>
</dbReference>
<dbReference type="EMBL" id="CACQ02009673">
    <property type="protein sequence ID" value="CCF47395.1"/>
    <property type="molecule type" value="Genomic_DNA"/>
</dbReference>
<keyword evidence="3" id="KW-0723">Serine/threonine-protein kinase</keyword>
<evidence type="ECO:0000256" key="9">
    <source>
        <dbReference type="ARBA" id="ARBA00023242"/>
    </source>
</evidence>
<keyword evidence="7" id="KW-0418">Kinase</keyword>
<dbReference type="PROSITE" id="PS51189">
    <property type="entry name" value="FAT"/>
    <property type="match status" value="1"/>
</dbReference>
<name>H1W4I2_COLHI</name>
<dbReference type="AlphaFoldDB" id="H1W4I2"/>
<protein>
    <recommendedName>
        <fullName evidence="2">non-specific serine/threonine protein kinase</fullName>
        <ecNumber evidence="2">2.7.11.1</ecNumber>
    </recommendedName>
</protein>
<proteinExistence type="predicted"/>
<dbReference type="InterPro" id="IPR014009">
    <property type="entry name" value="PIK_FAT"/>
</dbReference>
<dbReference type="GO" id="GO:0005694">
    <property type="term" value="C:chromosome"/>
    <property type="evidence" value="ECO:0007669"/>
    <property type="project" value="TreeGrafter"/>
</dbReference>
<gene>
    <name evidence="11" type="ORF">CH063_15803</name>
</gene>
<keyword evidence="8" id="KW-0067">ATP-binding</keyword>
<evidence type="ECO:0000256" key="3">
    <source>
        <dbReference type="ARBA" id="ARBA00022527"/>
    </source>
</evidence>
<evidence type="ECO:0000256" key="7">
    <source>
        <dbReference type="ARBA" id="ARBA00022777"/>
    </source>
</evidence>
<dbReference type="Proteomes" id="UP000007174">
    <property type="component" value="Unassembled WGS sequence"/>
</dbReference>
<evidence type="ECO:0000256" key="6">
    <source>
        <dbReference type="ARBA" id="ARBA00022763"/>
    </source>
</evidence>
<dbReference type="eggNOG" id="KOG0890">
    <property type="taxonomic scope" value="Eukaryota"/>
</dbReference>
<dbReference type="STRING" id="759273.H1W4I2"/>
<comment type="subcellular location">
    <subcellularLocation>
        <location evidence="1">Nucleus</location>
    </subcellularLocation>
</comment>
<dbReference type="GO" id="GO:0004674">
    <property type="term" value="F:protein serine/threonine kinase activity"/>
    <property type="evidence" value="ECO:0007669"/>
    <property type="project" value="UniProtKB-KW"/>
</dbReference>
<evidence type="ECO:0000313" key="11">
    <source>
        <dbReference type="EMBL" id="CCF47395.1"/>
    </source>
</evidence>
<accession>H1W4I2</accession>
<evidence type="ECO:0000256" key="5">
    <source>
        <dbReference type="ARBA" id="ARBA00022741"/>
    </source>
</evidence>
<evidence type="ECO:0000313" key="12">
    <source>
        <dbReference type="Proteomes" id="UP000007174"/>
    </source>
</evidence>
<dbReference type="HOGENOM" id="CLU_619046_0_0_1"/>
<dbReference type="InterPro" id="IPR056802">
    <property type="entry name" value="ATR-like_M-HEAT"/>
</dbReference>
<evidence type="ECO:0000256" key="4">
    <source>
        <dbReference type="ARBA" id="ARBA00022679"/>
    </source>
</evidence>
<dbReference type="Pfam" id="PF25030">
    <property type="entry name" value="M-HEAT_ATR"/>
    <property type="match status" value="1"/>
</dbReference>